<feature type="region of interest" description="Disordered" evidence="1">
    <location>
        <begin position="402"/>
        <end position="426"/>
    </location>
</feature>
<dbReference type="Proteomes" id="UP000036681">
    <property type="component" value="Unplaced"/>
</dbReference>
<reference evidence="3" key="1">
    <citation type="submission" date="2017-02" db="UniProtKB">
        <authorList>
            <consortium name="WormBaseParasite"/>
        </authorList>
    </citation>
    <scope>IDENTIFICATION</scope>
</reference>
<name>A0A0M3HZN6_ASCLU</name>
<accession>A0A0M3HZN6</accession>
<organism evidence="2 3">
    <name type="scientific">Ascaris lumbricoides</name>
    <name type="common">Giant roundworm</name>
    <dbReference type="NCBI Taxonomy" id="6252"/>
    <lineage>
        <taxon>Eukaryota</taxon>
        <taxon>Metazoa</taxon>
        <taxon>Ecdysozoa</taxon>
        <taxon>Nematoda</taxon>
        <taxon>Chromadorea</taxon>
        <taxon>Rhabditida</taxon>
        <taxon>Spirurina</taxon>
        <taxon>Ascaridomorpha</taxon>
        <taxon>Ascaridoidea</taxon>
        <taxon>Ascarididae</taxon>
        <taxon>Ascaris</taxon>
    </lineage>
</organism>
<evidence type="ECO:0000313" key="2">
    <source>
        <dbReference type="Proteomes" id="UP000036681"/>
    </source>
</evidence>
<dbReference type="AlphaFoldDB" id="A0A0M3HZN6"/>
<protein>
    <submittedName>
        <fullName evidence="3">KH_dom_type_1 domain-containing protein</fullName>
    </submittedName>
</protein>
<keyword evidence="2" id="KW-1185">Reference proteome</keyword>
<evidence type="ECO:0000256" key="1">
    <source>
        <dbReference type="SAM" id="MobiDB-lite"/>
    </source>
</evidence>
<evidence type="ECO:0000313" key="3">
    <source>
        <dbReference type="WBParaSite" id="ALUE_0000920101-mRNA-1"/>
    </source>
</evidence>
<proteinExistence type="predicted"/>
<sequence>MAFFIILGDEAVNILEQLEAEHHVKFHNEGGFVTVEGADNEHSEIISRQLYKAWAMRDFKWSCKIIENTEASDCQMFFHLSPAAIAIIKANTDMLLRDNNLIDFMIDHRGVLCAFIKGDSFDCISKRFMSILKHRLPNVEFRNQGPYQLTLWLPESFARRFVEGSGGQYVELIKQCTITLGLTKKPPNNFVAVNILAKDIADVMKARDALMKWIYEDAEGKHQCDGSSAAIYSKCCGECKPPLGVDANLPSIADTKDIEEISHSEYGKDGQLMTVMSDVCRQTDLAQTMGQGIRANTGSSFADRTGLSNFREWPVTMFGLNASNSEVGQIQVGGVMKQNHMMEYHSAPCTPQKVASSSFQPSLPCSIDSYKKRWDAKGCWNRVGTSSRYRDNSRRKPVKCLPLISAQKIPPDDAQNTTPDDTHQNK</sequence>
<dbReference type="WBParaSite" id="ALUE_0000920101-mRNA-1">
    <property type="protein sequence ID" value="ALUE_0000920101-mRNA-1"/>
    <property type="gene ID" value="ALUE_0000920101"/>
</dbReference>